<evidence type="ECO:0000256" key="1">
    <source>
        <dbReference type="SAM" id="MobiDB-lite"/>
    </source>
</evidence>
<gene>
    <name evidence="2" type="ORF">HJG59_010909</name>
</gene>
<dbReference type="InParanoid" id="A0A7J8B746"/>
<reference evidence="2 3" key="1">
    <citation type="journal article" date="2020" name="Nature">
        <title>Six reference-quality genomes reveal evolution of bat adaptations.</title>
        <authorList>
            <person name="Jebb D."/>
            <person name="Huang Z."/>
            <person name="Pippel M."/>
            <person name="Hughes G.M."/>
            <person name="Lavrichenko K."/>
            <person name="Devanna P."/>
            <person name="Winkler S."/>
            <person name="Jermiin L.S."/>
            <person name="Skirmuntt E.C."/>
            <person name="Katzourakis A."/>
            <person name="Burkitt-Gray L."/>
            <person name="Ray D.A."/>
            <person name="Sullivan K.A.M."/>
            <person name="Roscito J.G."/>
            <person name="Kirilenko B.M."/>
            <person name="Davalos L.M."/>
            <person name="Corthals A.P."/>
            <person name="Power M.L."/>
            <person name="Jones G."/>
            <person name="Ransome R.D."/>
            <person name="Dechmann D.K.N."/>
            <person name="Locatelli A.G."/>
            <person name="Puechmaille S.J."/>
            <person name="Fedrigo O."/>
            <person name="Jarvis E.D."/>
            <person name="Hiller M."/>
            <person name="Vernes S.C."/>
            <person name="Myers E.W."/>
            <person name="Teeling E.C."/>
        </authorList>
    </citation>
    <scope>NUCLEOTIDE SEQUENCE [LARGE SCALE GENOMIC DNA]</scope>
    <source>
        <strain evidence="2">MMolMol1</strain>
        <tissue evidence="2">Muscle</tissue>
    </source>
</reference>
<feature type="region of interest" description="Disordered" evidence="1">
    <location>
        <begin position="91"/>
        <end position="146"/>
    </location>
</feature>
<name>A0A7J8B746_MOLMO</name>
<proteinExistence type="predicted"/>
<dbReference type="Proteomes" id="UP000550707">
    <property type="component" value="Unassembled WGS sequence"/>
</dbReference>
<comment type="caution">
    <text evidence="2">The sequence shown here is derived from an EMBL/GenBank/DDBJ whole genome shotgun (WGS) entry which is preliminary data.</text>
</comment>
<feature type="compositionally biased region" description="Low complexity" evidence="1">
    <location>
        <begin position="109"/>
        <end position="122"/>
    </location>
</feature>
<protein>
    <submittedName>
        <fullName evidence="2">Uncharacterized protein</fullName>
    </submittedName>
</protein>
<dbReference type="EMBL" id="JACASF010000056">
    <property type="protein sequence ID" value="KAF6394442.1"/>
    <property type="molecule type" value="Genomic_DNA"/>
</dbReference>
<evidence type="ECO:0000313" key="2">
    <source>
        <dbReference type="EMBL" id="KAF6394442.1"/>
    </source>
</evidence>
<dbReference type="AlphaFoldDB" id="A0A7J8B746"/>
<organism evidence="2 3">
    <name type="scientific">Molossus molossus</name>
    <name type="common">Pallas' mastiff bat</name>
    <name type="synonym">Vespertilio molossus</name>
    <dbReference type="NCBI Taxonomy" id="27622"/>
    <lineage>
        <taxon>Eukaryota</taxon>
        <taxon>Metazoa</taxon>
        <taxon>Chordata</taxon>
        <taxon>Craniata</taxon>
        <taxon>Vertebrata</taxon>
        <taxon>Euteleostomi</taxon>
        <taxon>Mammalia</taxon>
        <taxon>Eutheria</taxon>
        <taxon>Laurasiatheria</taxon>
        <taxon>Chiroptera</taxon>
        <taxon>Yangochiroptera</taxon>
        <taxon>Molossidae</taxon>
        <taxon>Molossus</taxon>
    </lineage>
</organism>
<evidence type="ECO:0000313" key="3">
    <source>
        <dbReference type="Proteomes" id="UP000550707"/>
    </source>
</evidence>
<keyword evidence="3" id="KW-1185">Reference proteome</keyword>
<accession>A0A7J8B746</accession>
<sequence length="173" mass="18992">MRSDQELNLQPFSVLGQCSNPLNHPARLPIIFIDQSAWVHSDQSGQCLLDQSNWEKLQSSSAGGWTNQGPEAGTWVNVISSPRALGAHCSFPPKPAFPSRGRKTHVSWSRPAPARAAGAQQSRVKPSDQSGSWPRPPPRTPASHPSCSATRLLLRFALNKVTFFTLNWGFLLE</sequence>